<dbReference type="OrthoDB" id="1884773at2759"/>
<proteinExistence type="predicted"/>
<keyword evidence="3" id="KW-0325">Glycoprotein</keyword>
<dbReference type="PROSITE" id="PS50927">
    <property type="entry name" value="BULB_LECTIN"/>
    <property type="match status" value="1"/>
</dbReference>
<dbReference type="GO" id="GO:0048544">
    <property type="term" value="P:recognition of pollen"/>
    <property type="evidence" value="ECO:0007669"/>
    <property type="project" value="InterPro"/>
</dbReference>
<dbReference type="InterPro" id="IPR001480">
    <property type="entry name" value="Bulb-type_lectin_dom"/>
</dbReference>
<feature type="chain" id="PRO_5010362417" evidence="5">
    <location>
        <begin position="30"/>
        <end position="856"/>
    </location>
</feature>
<dbReference type="PROSITE" id="PS50948">
    <property type="entry name" value="PAN"/>
    <property type="match status" value="1"/>
</dbReference>
<dbReference type="SUPFAM" id="SSF51110">
    <property type="entry name" value="alpha-D-mannose-specific plant lectins"/>
    <property type="match status" value="1"/>
</dbReference>
<keyword evidence="9" id="KW-1185">Reference proteome</keyword>
<keyword evidence="1 5" id="KW-0732">Signal</keyword>
<evidence type="ECO:0000256" key="2">
    <source>
        <dbReference type="ARBA" id="ARBA00023157"/>
    </source>
</evidence>
<feature type="region of interest" description="Disordered" evidence="4">
    <location>
        <begin position="470"/>
        <end position="490"/>
    </location>
</feature>
<dbReference type="Pfam" id="PF00954">
    <property type="entry name" value="S_locus_glycop"/>
    <property type="match status" value="1"/>
</dbReference>
<dbReference type="InterPro" id="IPR000858">
    <property type="entry name" value="S_locus_glycoprot_dom"/>
</dbReference>
<sequence>MPSSFHTSLLKLFTTLLLITFCSLNVANATVPTSRTFKYINQGDFGEYTVEYLADYRVTPIYTFPFTVCFYNTTPNAFTLALRMGTKRSESIMRWVWEANRGRPVRENATLTFGKDGNLVLADADGTVAWQTATANKGVVGLNLLENGNLVLYDKKGKFIWQSFDHPTDTLLVGQALRSNGPNKLVSRTSISDGSEGPYSFVMEGRYYKLYYRTKNSPTSLLYYRSDEFGNGQGSLTNLKFYCNPETEQGYAFELGFTWDMKNSPSFGTHILARPKYNSIYSMLRVESDGNLKIYTYDENVDWGAWENTFKLFDGDDHESLCQLPKRCGSLGICEDNQCVSCPKPKGLLGWSKSCAPPVLPPCKTGGANVGFYKVVGVEHFMNSFTEGVGPMKLNDCRVKCSNDCKCLGFFYREESSKCLQVPELDALLDEKLAGFNARLDEKLADFKELKSEIMVGFRETLETLVSKKETAAANDTSSPKDLISDASRKLPSTTTAVAAEVGREASASSTKQQRPREAGGIKRIYMIEGWSFTDFSFQCFVLNLENGEETTLTISPASDKDRVAIHWNFSVVALGSIIYMIGGQCLTGRCPDGIGGGSGHPHPHVRYFDTCEPEKGWKLGVPMHTGRACPAAAVVDGKIYVIGGYLDLDLDWNNATDHNVFGECFDPKTNMWHPLTLPGGYEPIDYVHTQVPYVDPDGKKSILINTYENKETLYEYLLDEKKWRIADQTFKRSVNQGAILDHILYTIWGNAKNPLFGFDLILKQWIPVNVKLPNLNRLATSVFRSGSDKLCLVWHRLDKTRIGAGHSKYVKVECLELKLNKSVSAYGKLKLTASKESYHYFYVSTGSSRLIFLPM</sequence>
<dbReference type="InterPro" id="IPR036426">
    <property type="entry name" value="Bulb-type_lectin_dom_sf"/>
</dbReference>
<evidence type="ECO:0000256" key="5">
    <source>
        <dbReference type="SAM" id="SignalP"/>
    </source>
</evidence>
<feature type="signal peptide" evidence="5">
    <location>
        <begin position="1"/>
        <end position="29"/>
    </location>
</feature>
<dbReference type="InterPro" id="IPR003609">
    <property type="entry name" value="Pan_app"/>
</dbReference>
<dbReference type="Pfam" id="PF01453">
    <property type="entry name" value="B_lectin"/>
    <property type="match status" value="1"/>
</dbReference>
<dbReference type="AlphaFoldDB" id="A0A1R3H4T5"/>
<dbReference type="Pfam" id="PF25210">
    <property type="entry name" value="Kelch_FKB95"/>
    <property type="match status" value="1"/>
</dbReference>
<gene>
    <name evidence="8" type="ORF">COLO4_31293</name>
</gene>
<dbReference type="PANTHER" id="PTHR32444">
    <property type="entry name" value="BULB-TYPE LECTIN DOMAIN-CONTAINING PROTEIN"/>
    <property type="match status" value="1"/>
</dbReference>
<dbReference type="CDD" id="cd01098">
    <property type="entry name" value="PAN_AP_plant"/>
    <property type="match status" value="1"/>
</dbReference>
<dbReference type="EMBL" id="AWUE01020836">
    <property type="protein sequence ID" value="OMO65375.1"/>
    <property type="molecule type" value="Genomic_DNA"/>
</dbReference>
<comment type="caution">
    <text evidence="8">The sequence shown here is derived from an EMBL/GenBank/DDBJ whole genome shotgun (WGS) entry which is preliminary data.</text>
</comment>
<accession>A0A1R3H4T5</accession>
<protein>
    <submittedName>
        <fullName evidence="8">S-locus glycoprotein</fullName>
    </submittedName>
</protein>
<dbReference type="SMART" id="SM00108">
    <property type="entry name" value="B_lectin"/>
    <property type="match status" value="1"/>
</dbReference>
<dbReference type="Proteomes" id="UP000187203">
    <property type="component" value="Unassembled WGS sequence"/>
</dbReference>
<evidence type="ECO:0000313" key="8">
    <source>
        <dbReference type="EMBL" id="OMO65375.1"/>
    </source>
</evidence>
<reference evidence="9" key="1">
    <citation type="submission" date="2013-09" db="EMBL/GenBank/DDBJ databases">
        <title>Corchorus olitorius genome sequencing.</title>
        <authorList>
            <person name="Alam M."/>
            <person name="Haque M.S."/>
            <person name="Islam M.S."/>
            <person name="Emdad E.M."/>
            <person name="Islam M.M."/>
            <person name="Ahmed B."/>
            <person name="Halim A."/>
            <person name="Hossen Q.M.M."/>
            <person name="Hossain M.Z."/>
            <person name="Ahmed R."/>
            <person name="Khan M.M."/>
            <person name="Islam R."/>
            <person name="Rashid M.M."/>
            <person name="Khan S.A."/>
            <person name="Rahman M.S."/>
            <person name="Alam M."/>
            <person name="Yahiya A.S."/>
            <person name="Khan M.S."/>
            <person name="Azam M.S."/>
            <person name="Haque T."/>
            <person name="Lashkar M.Z.H."/>
            <person name="Akhand A.I."/>
            <person name="Morshed G."/>
            <person name="Roy S."/>
            <person name="Uddin K.S."/>
            <person name="Rabeya T."/>
            <person name="Hossain A.S."/>
            <person name="Chowdhury A."/>
            <person name="Snigdha A.R."/>
            <person name="Mortoza M.S."/>
            <person name="Matin S.A."/>
            <person name="Hoque S.M.E."/>
            <person name="Islam M.K."/>
            <person name="Roy D.K."/>
            <person name="Haider R."/>
            <person name="Moosa M.M."/>
            <person name="Elias S.M."/>
            <person name="Hasan A.M."/>
            <person name="Jahan S."/>
            <person name="Shafiuddin M."/>
            <person name="Mahmood N."/>
            <person name="Shommy N.S."/>
        </authorList>
    </citation>
    <scope>NUCLEOTIDE SEQUENCE [LARGE SCALE GENOMIC DNA]</scope>
    <source>
        <strain evidence="9">cv. O-4</strain>
    </source>
</reference>
<feature type="domain" description="Apple" evidence="7">
    <location>
        <begin position="363"/>
        <end position="445"/>
    </location>
</feature>
<evidence type="ECO:0000313" key="9">
    <source>
        <dbReference type="Proteomes" id="UP000187203"/>
    </source>
</evidence>
<dbReference type="InterPro" id="IPR015915">
    <property type="entry name" value="Kelch-typ_b-propeller"/>
</dbReference>
<dbReference type="SUPFAM" id="SSF117281">
    <property type="entry name" value="Kelch motif"/>
    <property type="match status" value="1"/>
</dbReference>
<evidence type="ECO:0000256" key="1">
    <source>
        <dbReference type="ARBA" id="ARBA00022729"/>
    </source>
</evidence>
<dbReference type="InterPro" id="IPR057499">
    <property type="entry name" value="Kelch_FKB95"/>
</dbReference>
<name>A0A1R3H4T5_9ROSI</name>
<dbReference type="CDD" id="cd00028">
    <property type="entry name" value="B_lectin"/>
    <property type="match status" value="1"/>
</dbReference>
<dbReference type="PANTHER" id="PTHR32444:SF230">
    <property type="entry name" value="EPIDERMIS-SPECIFIC SECRETED GLYCOPROTEIN EP1-LIKE"/>
    <property type="match status" value="1"/>
</dbReference>
<evidence type="ECO:0000256" key="3">
    <source>
        <dbReference type="ARBA" id="ARBA00023180"/>
    </source>
</evidence>
<feature type="domain" description="Bulb-type lectin" evidence="6">
    <location>
        <begin position="22"/>
        <end position="165"/>
    </location>
</feature>
<dbReference type="Gene3D" id="2.120.10.80">
    <property type="entry name" value="Kelch-type beta propeller"/>
    <property type="match status" value="1"/>
</dbReference>
<evidence type="ECO:0000259" key="7">
    <source>
        <dbReference type="PROSITE" id="PS50948"/>
    </source>
</evidence>
<evidence type="ECO:0000259" key="6">
    <source>
        <dbReference type="PROSITE" id="PS50927"/>
    </source>
</evidence>
<keyword evidence="2" id="KW-1015">Disulfide bond</keyword>
<organism evidence="8 9">
    <name type="scientific">Corchorus olitorius</name>
    <dbReference type="NCBI Taxonomy" id="93759"/>
    <lineage>
        <taxon>Eukaryota</taxon>
        <taxon>Viridiplantae</taxon>
        <taxon>Streptophyta</taxon>
        <taxon>Embryophyta</taxon>
        <taxon>Tracheophyta</taxon>
        <taxon>Spermatophyta</taxon>
        <taxon>Magnoliopsida</taxon>
        <taxon>eudicotyledons</taxon>
        <taxon>Gunneridae</taxon>
        <taxon>Pentapetalae</taxon>
        <taxon>rosids</taxon>
        <taxon>malvids</taxon>
        <taxon>Malvales</taxon>
        <taxon>Malvaceae</taxon>
        <taxon>Grewioideae</taxon>
        <taxon>Apeibeae</taxon>
        <taxon>Corchorus</taxon>
    </lineage>
</organism>
<dbReference type="Gene3D" id="2.90.10.10">
    <property type="entry name" value="Bulb-type lectin domain"/>
    <property type="match status" value="1"/>
</dbReference>
<evidence type="ECO:0000256" key="4">
    <source>
        <dbReference type="SAM" id="MobiDB-lite"/>
    </source>
</evidence>